<name>A0A4C1ZHP3_EUMVA</name>
<dbReference type="Proteomes" id="UP000299102">
    <property type="component" value="Unassembled WGS sequence"/>
</dbReference>
<organism evidence="2 3">
    <name type="scientific">Eumeta variegata</name>
    <name type="common">Bagworm moth</name>
    <name type="synonym">Eumeta japonica</name>
    <dbReference type="NCBI Taxonomy" id="151549"/>
    <lineage>
        <taxon>Eukaryota</taxon>
        <taxon>Metazoa</taxon>
        <taxon>Ecdysozoa</taxon>
        <taxon>Arthropoda</taxon>
        <taxon>Hexapoda</taxon>
        <taxon>Insecta</taxon>
        <taxon>Pterygota</taxon>
        <taxon>Neoptera</taxon>
        <taxon>Endopterygota</taxon>
        <taxon>Lepidoptera</taxon>
        <taxon>Glossata</taxon>
        <taxon>Ditrysia</taxon>
        <taxon>Tineoidea</taxon>
        <taxon>Psychidae</taxon>
        <taxon>Oiketicinae</taxon>
        <taxon>Eumeta</taxon>
    </lineage>
</organism>
<feature type="region of interest" description="Disordered" evidence="1">
    <location>
        <begin position="59"/>
        <end position="85"/>
    </location>
</feature>
<keyword evidence="3" id="KW-1185">Reference proteome</keyword>
<accession>A0A4C1ZHP3</accession>
<feature type="region of interest" description="Disordered" evidence="1">
    <location>
        <begin position="1"/>
        <end position="22"/>
    </location>
</feature>
<evidence type="ECO:0000313" key="2">
    <source>
        <dbReference type="EMBL" id="GBP86932.1"/>
    </source>
</evidence>
<evidence type="ECO:0000256" key="1">
    <source>
        <dbReference type="SAM" id="MobiDB-lite"/>
    </source>
</evidence>
<sequence>MDRRSRAHAARTTASLQRLQPSKRIRPVSDTRHVRRFCDRNAALGERLRPTEIARHDRRCGSELTRATGDKTNNNNYKHKRAKLK</sequence>
<dbReference type="AlphaFoldDB" id="A0A4C1ZHP3"/>
<evidence type="ECO:0000313" key="3">
    <source>
        <dbReference type="Proteomes" id="UP000299102"/>
    </source>
</evidence>
<comment type="caution">
    <text evidence="2">The sequence shown here is derived from an EMBL/GenBank/DDBJ whole genome shotgun (WGS) entry which is preliminary data.</text>
</comment>
<gene>
    <name evidence="2" type="ORF">EVAR_60914_1</name>
</gene>
<reference evidence="2 3" key="1">
    <citation type="journal article" date="2019" name="Commun. Biol.">
        <title>The bagworm genome reveals a unique fibroin gene that provides high tensile strength.</title>
        <authorList>
            <person name="Kono N."/>
            <person name="Nakamura H."/>
            <person name="Ohtoshi R."/>
            <person name="Tomita M."/>
            <person name="Numata K."/>
            <person name="Arakawa K."/>
        </authorList>
    </citation>
    <scope>NUCLEOTIDE SEQUENCE [LARGE SCALE GENOMIC DNA]</scope>
</reference>
<proteinExistence type="predicted"/>
<protein>
    <submittedName>
        <fullName evidence="2">Uncharacterized protein</fullName>
    </submittedName>
</protein>
<dbReference type="EMBL" id="BGZK01001825">
    <property type="protein sequence ID" value="GBP86932.1"/>
    <property type="molecule type" value="Genomic_DNA"/>
</dbReference>